<evidence type="ECO:0000313" key="1">
    <source>
        <dbReference type="EMBL" id="VFU15811.1"/>
    </source>
</evidence>
<reference evidence="1" key="1">
    <citation type="submission" date="2019-03" db="EMBL/GenBank/DDBJ databases">
        <authorList>
            <person name="Hao L."/>
        </authorList>
    </citation>
    <scope>NUCLEOTIDE SEQUENCE</scope>
</reference>
<organism evidence="1">
    <name type="scientific">anaerobic digester metagenome</name>
    <dbReference type="NCBI Taxonomy" id="1263854"/>
    <lineage>
        <taxon>unclassified sequences</taxon>
        <taxon>metagenomes</taxon>
        <taxon>ecological metagenomes</taxon>
    </lineage>
</organism>
<proteinExistence type="predicted"/>
<dbReference type="AlphaFoldDB" id="A0A485M1F4"/>
<protein>
    <submittedName>
        <fullName evidence="1">Uncharacterized protein</fullName>
    </submittedName>
</protein>
<sequence>MDMKTMALQIIDLQKVAFDNGYETIVTLQDQAEKVLNAFMDQTGWFPAEGKGALLEWTTMYKKGRDDFKKAIDDGFDQLQRYISSSSLGVVQ</sequence>
<name>A0A485M1F4_9ZZZZ</name>
<gene>
    <name evidence="1" type="ORF">SCFA_450046</name>
</gene>
<accession>A0A485M1F4</accession>
<dbReference type="EMBL" id="CAADRM010000109">
    <property type="protein sequence ID" value="VFU15811.1"/>
    <property type="molecule type" value="Genomic_DNA"/>
</dbReference>